<dbReference type="GO" id="GO:0006284">
    <property type="term" value="P:base-excision repair"/>
    <property type="evidence" value="ECO:0007669"/>
    <property type="project" value="InterPro"/>
</dbReference>
<feature type="compositionally biased region" description="Basic residues" evidence="9">
    <location>
        <begin position="270"/>
        <end position="281"/>
    </location>
</feature>
<dbReference type="CDD" id="cd00056">
    <property type="entry name" value="ENDO3c"/>
    <property type="match status" value="1"/>
</dbReference>
<feature type="compositionally biased region" description="Pro residues" evidence="9">
    <location>
        <begin position="291"/>
        <end position="300"/>
    </location>
</feature>
<dbReference type="InterPro" id="IPR003265">
    <property type="entry name" value="HhH-GPD_domain"/>
</dbReference>
<dbReference type="GO" id="GO:0046872">
    <property type="term" value="F:metal ion binding"/>
    <property type="evidence" value="ECO:0007669"/>
    <property type="project" value="UniProtKB-KW"/>
</dbReference>
<evidence type="ECO:0000256" key="6">
    <source>
        <dbReference type="ARBA" id="ARBA00023014"/>
    </source>
</evidence>
<dbReference type="Proteomes" id="UP000298416">
    <property type="component" value="Unassembled WGS sequence"/>
</dbReference>
<evidence type="ECO:0000256" key="7">
    <source>
        <dbReference type="ARBA" id="ARBA00023125"/>
    </source>
</evidence>
<dbReference type="InterPro" id="IPR023170">
    <property type="entry name" value="HhH_base_excis_C"/>
</dbReference>
<comment type="similarity">
    <text evidence="3">Belongs to the DNA glycosylase family. DEMETER subfamily.</text>
</comment>
<comment type="subcellular location">
    <subcellularLocation>
        <location evidence="2">Nucleus</location>
    </subcellularLocation>
</comment>
<organism evidence="11">
    <name type="scientific">Salvia splendens</name>
    <name type="common">Scarlet sage</name>
    <dbReference type="NCBI Taxonomy" id="180675"/>
    <lineage>
        <taxon>Eukaryota</taxon>
        <taxon>Viridiplantae</taxon>
        <taxon>Streptophyta</taxon>
        <taxon>Embryophyta</taxon>
        <taxon>Tracheophyta</taxon>
        <taxon>Spermatophyta</taxon>
        <taxon>Magnoliopsida</taxon>
        <taxon>eudicotyledons</taxon>
        <taxon>Gunneridae</taxon>
        <taxon>Pentapetalae</taxon>
        <taxon>asterids</taxon>
        <taxon>lamiids</taxon>
        <taxon>Lamiales</taxon>
        <taxon>Lamiaceae</taxon>
        <taxon>Nepetoideae</taxon>
        <taxon>Mentheae</taxon>
        <taxon>Salviinae</taxon>
        <taxon>Salvia</taxon>
        <taxon>Salvia subgen. Calosphace</taxon>
        <taxon>core Calosphace</taxon>
    </lineage>
</organism>
<keyword evidence="7" id="KW-0238">DNA-binding</keyword>
<dbReference type="GO" id="GO:0051539">
    <property type="term" value="F:4 iron, 4 sulfur cluster binding"/>
    <property type="evidence" value="ECO:0007669"/>
    <property type="project" value="InterPro"/>
</dbReference>
<reference evidence="11" key="1">
    <citation type="submission" date="2018-01" db="EMBL/GenBank/DDBJ databases">
        <authorList>
            <person name="Mao J.F."/>
        </authorList>
    </citation>
    <scope>NUCLEOTIDE SEQUENCE</scope>
    <source>
        <strain evidence="11">Huo1</strain>
        <tissue evidence="11">Leaf</tissue>
    </source>
</reference>
<reference evidence="11" key="2">
    <citation type="submission" date="2020-08" db="EMBL/GenBank/DDBJ databases">
        <title>Plant Genome Project.</title>
        <authorList>
            <person name="Zhang R.-G."/>
        </authorList>
    </citation>
    <scope>NUCLEOTIDE SEQUENCE</scope>
    <source>
        <strain evidence="11">Huo1</strain>
        <tissue evidence="11">Leaf</tissue>
    </source>
</reference>
<feature type="compositionally biased region" description="Basic residues" evidence="9">
    <location>
        <begin position="19"/>
        <end position="47"/>
    </location>
</feature>
<evidence type="ECO:0000256" key="3">
    <source>
        <dbReference type="ARBA" id="ARBA00005646"/>
    </source>
</evidence>
<dbReference type="EMBL" id="PNBA02000007">
    <property type="protein sequence ID" value="KAG6417301.1"/>
    <property type="molecule type" value="Genomic_DNA"/>
</dbReference>
<dbReference type="InterPro" id="IPR003651">
    <property type="entry name" value="Endonuclease3_FeS-loop_motif"/>
</dbReference>
<dbReference type="SMART" id="SM00525">
    <property type="entry name" value="FES"/>
    <property type="match status" value="1"/>
</dbReference>
<keyword evidence="12" id="KW-1185">Reference proteome</keyword>
<name>A0A8X8XTL1_SALSN</name>
<protein>
    <recommendedName>
        <fullName evidence="10">Demeter RRM-fold domain-containing protein</fullName>
    </recommendedName>
</protein>
<keyword evidence="5" id="KW-0408">Iron</keyword>
<dbReference type="InterPro" id="IPR028925">
    <property type="entry name" value="RRM_DME"/>
</dbReference>
<dbReference type="Pfam" id="PF15628">
    <property type="entry name" value="RRM_DME"/>
    <property type="match status" value="1"/>
</dbReference>
<feature type="region of interest" description="Disordered" evidence="9">
    <location>
        <begin position="268"/>
        <end position="329"/>
    </location>
</feature>
<feature type="domain" description="Demeter RRM-fold" evidence="10">
    <location>
        <begin position="1030"/>
        <end position="1130"/>
    </location>
</feature>
<dbReference type="Gene3D" id="1.10.340.30">
    <property type="entry name" value="Hypothetical protein, domain 2"/>
    <property type="match status" value="1"/>
</dbReference>
<dbReference type="InterPro" id="IPR044811">
    <property type="entry name" value="DME/ROS1"/>
</dbReference>
<evidence type="ECO:0000313" key="12">
    <source>
        <dbReference type="Proteomes" id="UP000298416"/>
    </source>
</evidence>
<dbReference type="GO" id="GO:0003677">
    <property type="term" value="F:DNA binding"/>
    <property type="evidence" value="ECO:0007669"/>
    <property type="project" value="UniProtKB-KW"/>
</dbReference>
<evidence type="ECO:0000256" key="8">
    <source>
        <dbReference type="ARBA" id="ARBA00023242"/>
    </source>
</evidence>
<evidence type="ECO:0000256" key="9">
    <source>
        <dbReference type="SAM" id="MobiDB-lite"/>
    </source>
</evidence>
<comment type="caution">
    <text evidence="11">The sequence shown here is derived from an EMBL/GenBank/DDBJ whole genome shotgun (WGS) entry which is preliminary data.</text>
</comment>
<evidence type="ECO:0000259" key="10">
    <source>
        <dbReference type="Pfam" id="PF15628"/>
    </source>
</evidence>
<dbReference type="SUPFAM" id="SSF48150">
    <property type="entry name" value="DNA-glycosylase"/>
    <property type="match status" value="1"/>
</dbReference>
<dbReference type="GO" id="GO:0035514">
    <property type="term" value="F:DNA demethylase activity"/>
    <property type="evidence" value="ECO:0007669"/>
    <property type="project" value="InterPro"/>
</dbReference>
<evidence type="ECO:0000313" key="11">
    <source>
        <dbReference type="EMBL" id="KAG6417301.1"/>
    </source>
</evidence>
<sequence>MAKSKDDWIPTTPQTKPASNRRKKTSASNRRKKAPGKAAKAKGKRSAMKNVFPNLPKILKKKKTRQAPKRISSNKLAELMKVVNDLSFYNFPWRRARRKRSNTTIRRRDFPSSSFSFPTFEDKSVEKVLQVEDKSIETVLEECEISFEEKLVEGVVLGGFDVELVVGAHEILDVECVVGSEMHVPERSKCSQPEEDSIGRDKAFDDDFADIDKLNCDGAVEQNVVAWVPPTPQIRAEGGRSVSNAAKCGQTESLIDILKRTCTRVDSEKKQRKKMIRHKPKVVGPRKPVKPTTPKPPAPKPTRKVKRKLDFNKQHSTMNKEEEEEELKHQDLADDSLNIRENKCRRVSPAELNNMIGWSCELSPSEYGTIPCNGTSTSGNSENNILLMQDEAVRDALVDFTVARMQALRIEDDTCNQLVVHDPNRSGALVVSKYPTKYRKPAIDFDKETTVAWDLLTRDDWNEDAEAEALGQDADNMKRERKFFLDRLNVFLERMHVVQGDRNFSPWKGSIVDSIVGVFLTQNVSDHLSSSAFMALVAKYPPLSLDEQNEQIRLFDNQIMVVEPSSNTTEDSSPVSSVDPQVDPGAKKTINWDDLKKQYSHGISRQRVEENSDSINWGAVRQATEAEVAKVILDRGMNNQLADRIKRFLNRLVTDHGSIDLEWLRNVPPPKAKEYLLSMSGLGLKSTECVRLLGLHFPAFPVDTNAGRFFVRVGWVPIKQLPEGVQFHELNDYPSLDSIQKYIWPRLCDKDHSLLYQTHCHSVTVAKTFCTKTRPNCNQCPMRNLCKHYASALASAKLLQGSQATQQIPKLANTNSEPIIEFPPSPVSERMPPAICDIEEIGHVSEDEDPDPVICDIEDMGHYSKNVVICDIEDMGRASEMTTVPLRGVEYPGKIRRFIDDDYGLSKVLVAMNDNIASIPLPEPKLKLRLRTLHEVYELPDSHPLLATVNFFPSLFFHILCNYFLLNNFDFLYFAFLLKFSNREYGDCYPYLLAIWRQDEHSKEATPCDSGPPCLSREVVQYQNKERITGTILVPCFTAMGGRFPLNGTYFQINEVFADYETSVEPIVVPTELIWNLNKRDLYCGTSITSICKGMSTAEVAHLFNKSSICIRGFNKKSKAAKSLDEKFHLCKTRTPSKS</sequence>
<dbReference type="Gene3D" id="1.10.1670.10">
    <property type="entry name" value="Helix-hairpin-Helix base-excision DNA repair enzymes (C-terminal)"/>
    <property type="match status" value="1"/>
</dbReference>
<accession>A0A8X8XTL1</accession>
<keyword evidence="4" id="KW-0479">Metal-binding</keyword>
<keyword evidence="6" id="KW-0411">Iron-sulfur</keyword>
<dbReference type="PANTHER" id="PTHR46213:SF13">
    <property type="entry name" value="DEMETER-LIKE PROTEIN 2-RELATED"/>
    <property type="match status" value="1"/>
</dbReference>
<evidence type="ECO:0000256" key="5">
    <source>
        <dbReference type="ARBA" id="ARBA00023004"/>
    </source>
</evidence>
<dbReference type="InterPro" id="IPR011257">
    <property type="entry name" value="DNA_glycosylase"/>
</dbReference>
<evidence type="ECO:0000256" key="4">
    <source>
        <dbReference type="ARBA" id="ARBA00022723"/>
    </source>
</evidence>
<evidence type="ECO:0000256" key="1">
    <source>
        <dbReference type="ARBA" id="ARBA00001966"/>
    </source>
</evidence>
<feature type="region of interest" description="Disordered" evidence="9">
    <location>
        <begin position="565"/>
        <end position="587"/>
    </location>
</feature>
<comment type="cofactor">
    <cofactor evidence="1">
        <name>[4Fe-4S] cluster</name>
        <dbReference type="ChEBI" id="CHEBI:49883"/>
    </cofactor>
</comment>
<proteinExistence type="inferred from homology"/>
<feature type="region of interest" description="Disordered" evidence="9">
    <location>
        <begin position="1"/>
        <end position="51"/>
    </location>
</feature>
<evidence type="ECO:0000256" key="2">
    <source>
        <dbReference type="ARBA" id="ARBA00004123"/>
    </source>
</evidence>
<dbReference type="GO" id="GO:0019104">
    <property type="term" value="F:DNA N-glycosylase activity"/>
    <property type="evidence" value="ECO:0007669"/>
    <property type="project" value="InterPro"/>
</dbReference>
<gene>
    <name evidence="11" type="ORF">SASPL_119455</name>
</gene>
<feature type="compositionally biased region" description="Low complexity" evidence="9">
    <location>
        <begin position="571"/>
        <end position="584"/>
    </location>
</feature>
<keyword evidence="8" id="KW-0539">Nucleus</keyword>
<dbReference type="GO" id="GO:0141166">
    <property type="term" value="P:chromosomal 5-methylcytosine DNA demethylation pathway"/>
    <property type="evidence" value="ECO:0007669"/>
    <property type="project" value="InterPro"/>
</dbReference>
<dbReference type="GO" id="GO:0005634">
    <property type="term" value="C:nucleus"/>
    <property type="evidence" value="ECO:0007669"/>
    <property type="project" value="UniProtKB-SubCell"/>
</dbReference>
<dbReference type="PANTHER" id="PTHR46213">
    <property type="entry name" value="TRANSCRIPTIONAL ACTIVATOR DEMETER"/>
    <property type="match status" value="1"/>
</dbReference>
<dbReference type="AlphaFoldDB" id="A0A8X8XTL1"/>